<evidence type="ECO:0000313" key="2">
    <source>
        <dbReference type="Proteomes" id="UP000078292"/>
    </source>
</evidence>
<dbReference type="AlphaFoldDB" id="A0A1B7LZD1"/>
<comment type="caution">
    <text evidence="1">The sequence shown here is derived from an EMBL/GenBank/DDBJ whole genome shotgun (WGS) entry which is preliminary data.</text>
</comment>
<organism evidence="1 2">
    <name type="scientific">Enteractinococcus helveticum</name>
    <dbReference type="NCBI Taxonomy" id="1837282"/>
    <lineage>
        <taxon>Bacteria</taxon>
        <taxon>Bacillati</taxon>
        <taxon>Actinomycetota</taxon>
        <taxon>Actinomycetes</taxon>
        <taxon>Micrococcales</taxon>
        <taxon>Micrococcaceae</taxon>
    </lineage>
</organism>
<name>A0A1B7LZD1_9MICC</name>
<evidence type="ECO:0008006" key="3">
    <source>
        <dbReference type="Google" id="ProtNLM"/>
    </source>
</evidence>
<proteinExistence type="predicted"/>
<keyword evidence="2" id="KW-1185">Reference proteome</keyword>
<sequence length="64" mass="7654">MTEEKRYWYNVKTGEVEDGPQSFSKDRIGPFATREEAEHALETYAQRNRAWDEEDKEDDEWGIL</sequence>
<gene>
    <name evidence="1" type="ORF">A6F49_10205</name>
</gene>
<dbReference type="Proteomes" id="UP000078292">
    <property type="component" value="Unassembled WGS sequence"/>
</dbReference>
<dbReference type="STRING" id="1837282.A6F49_10205"/>
<protein>
    <recommendedName>
        <fullName evidence="3">Methionine aminopeptidase</fullName>
    </recommendedName>
</protein>
<accession>A0A1B7LZD1</accession>
<evidence type="ECO:0000313" key="1">
    <source>
        <dbReference type="EMBL" id="OAV60851.1"/>
    </source>
</evidence>
<dbReference type="OrthoDB" id="3268477at2"/>
<dbReference type="EMBL" id="LXEY01000018">
    <property type="protein sequence ID" value="OAV60851.1"/>
    <property type="molecule type" value="Genomic_DNA"/>
</dbReference>
<reference evidence="1 2" key="1">
    <citation type="submission" date="2016-04" db="EMBL/GenBank/DDBJ databases">
        <title>First whole genome shotgun sequence of the bacterium Enteractinococcus sp. strain UASWS1574.</title>
        <authorList>
            <person name="Crovadore J."/>
            <person name="Chablais R."/>
            <person name="Lefort F."/>
        </authorList>
    </citation>
    <scope>NUCLEOTIDE SEQUENCE [LARGE SCALE GENOMIC DNA]</scope>
    <source>
        <strain evidence="1 2">UASWS1574</strain>
    </source>
</reference>
<dbReference type="RefSeq" id="WP_043057889.1">
    <property type="nucleotide sequence ID" value="NZ_LXEY01000018.1"/>
</dbReference>